<evidence type="ECO:0000313" key="2">
    <source>
        <dbReference type="EMBL" id="QEH33303.1"/>
    </source>
</evidence>
<gene>
    <name evidence="2" type="primary">pphA_2</name>
    <name evidence="2" type="ORF">OJF2_18040</name>
</gene>
<dbReference type="Proteomes" id="UP000324233">
    <property type="component" value="Chromosome"/>
</dbReference>
<organism evidence="2 3">
    <name type="scientific">Aquisphaera giovannonii</name>
    <dbReference type="NCBI Taxonomy" id="406548"/>
    <lineage>
        <taxon>Bacteria</taxon>
        <taxon>Pseudomonadati</taxon>
        <taxon>Planctomycetota</taxon>
        <taxon>Planctomycetia</taxon>
        <taxon>Isosphaerales</taxon>
        <taxon>Isosphaeraceae</taxon>
        <taxon>Aquisphaera</taxon>
    </lineage>
</organism>
<dbReference type="KEGG" id="agv:OJF2_18040"/>
<dbReference type="Pfam" id="PF00149">
    <property type="entry name" value="Metallophos"/>
    <property type="match status" value="1"/>
</dbReference>
<sequence>MCRRPGLLRDFDPVIGDDIMRDRTIAIGDIHGCSAALAALIDAIRPTPGDTIITLGDYINRGPDSKGVLDRLIELGRHCRLVPILGNHDQMLLDVRSGKYPLFWLFDMGGTATLDSYGPGRDLARIPDEHYGFLESCRDFHETDTHFFVHANYDADVPMAEQEIGMLRWESLRATVPGPHESGKKAVVGHTSQKGGEILDLGHLKCIDTYCYGGGWLTALEVRTEEVWQVDRAGTWRTG</sequence>
<dbReference type="InterPro" id="IPR050126">
    <property type="entry name" value="Ap4A_hydrolase"/>
</dbReference>
<accession>A0A5B9VY86</accession>
<dbReference type="InterPro" id="IPR029052">
    <property type="entry name" value="Metallo-depent_PP-like"/>
</dbReference>
<keyword evidence="2" id="KW-0378">Hydrolase</keyword>
<dbReference type="SUPFAM" id="SSF56300">
    <property type="entry name" value="Metallo-dependent phosphatases"/>
    <property type="match status" value="1"/>
</dbReference>
<dbReference type="EC" id="3.1.3.16" evidence="2"/>
<dbReference type="GO" id="GO:0005737">
    <property type="term" value="C:cytoplasm"/>
    <property type="evidence" value="ECO:0007669"/>
    <property type="project" value="TreeGrafter"/>
</dbReference>
<dbReference type="AlphaFoldDB" id="A0A5B9VY86"/>
<feature type="domain" description="Calcineurin-like phosphoesterase" evidence="1">
    <location>
        <begin position="23"/>
        <end position="180"/>
    </location>
</feature>
<dbReference type="GO" id="GO:0008803">
    <property type="term" value="F:bis(5'-nucleosyl)-tetraphosphatase (symmetrical) activity"/>
    <property type="evidence" value="ECO:0007669"/>
    <property type="project" value="TreeGrafter"/>
</dbReference>
<dbReference type="EMBL" id="CP042997">
    <property type="protein sequence ID" value="QEH33303.1"/>
    <property type="molecule type" value="Genomic_DNA"/>
</dbReference>
<name>A0A5B9VY86_9BACT</name>
<proteinExistence type="predicted"/>
<dbReference type="Gene3D" id="3.60.21.10">
    <property type="match status" value="1"/>
</dbReference>
<dbReference type="GO" id="GO:0004722">
    <property type="term" value="F:protein serine/threonine phosphatase activity"/>
    <property type="evidence" value="ECO:0007669"/>
    <property type="project" value="UniProtKB-EC"/>
</dbReference>
<dbReference type="PANTHER" id="PTHR42850">
    <property type="entry name" value="METALLOPHOSPHOESTERASE"/>
    <property type="match status" value="1"/>
</dbReference>
<reference evidence="2 3" key="1">
    <citation type="submission" date="2019-08" db="EMBL/GenBank/DDBJ databases">
        <title>Deep-cultivation of Planctomycetes and their phenomic and genomic characterization uncovers novel biology.</title>
        <authorList>
            <person name="Wiegand S."/>
            <person name="Jogler M."/>
            <person name="Boedeker C."/>
            <person name="Pinto D."/>
            <person name="Vollmers J."/>
            <person name="Rivas-Marin E."/>
            <person name="Kohn T."/>
            <person name="Peeters S.H."/>
            <person name="Heuer A."/>
            <person name="Rast P."/>
            <person name="Oberbeckmann S."/>
            <person name="Bunk B."/>
            <person name="Jeske O."/>
            <person name="Meyerdierks A."/>
            <person name="Storesund J.E."/>
            <person name="Kallscheuer N."/>
            <person name="Luecker S."/>
            <person name="Lage O.M."/>
            <person name="Pohl T."/>
            <person name="Merkel B.J."/>
            <person name="Hornburger P."/>
            <person name="Mueller R.-W."/>
            <person name="Bruemmer F."/>
            <person name="Labrenz M."/>
            <person name="Spormann A.M."/>
            <person name="Op den Camp H."/>
            <person name="Overmann J."/>
            <person name="Amann R."/>
            <person name="Jetten M.S.M."/>
            <person name="Mascher T."/>
            <person name="Medema M.H."/>
            <person name="Devos D.P."/>
            <person name="Kaster A.-K."/>
            <person name="Ovreas L."/>
            <person name="Rohde M."/>
            <person name="Galperin M.Y."/>
            <person name="Jogler C."/>
        </authorList>
    </citation>
    <scope>NUCLEOTIDE SEQUENCE [LARGE SCALE GENOMIC DNA]</scope>
    <source>
        <strain evidence="2 3">OJF2</strain>
    </source>
</reference>
<dbReference type="GO" id="GO:0110154">
    <property type="term" value="P:RNA decapping"/>
    <property type="evidence" value="ECO:0007669"/>
    <property type="project" value="TreeGrafter"/>
</dbReference>
<keyword evidence="3" id="KW-1185">Reference proteome</keyword>
<evidence type="ECO:0000313" key="3">
    <source>
        <dbReference type="Proteomes" id="UP000324233"/>
    </source>
</evidence>
<evidence type="ECO:0000259" key="1">
    <source>
        <dbReference type="Pfam" id="PF00149"/>
    </source>
</evidence>
<protein>
    <submittedName>
        <fullName evidence="2">Serine/threonine-protein phosphatase 1</fullName>
        <ecNumber evidence="2">3.1.3.16</ecNumber>
    </submittedName>
</protein>
<dbReference type="PANTHER" id="PTHR42850:SF4">
    <property type="entry name" value="ZINC-DEPENDENT ENDOPOLYPHOSPHATASE"/>
    <property type="match status" value="1"/>
</dbReference>
<dbReference type="InterPro" id="IPR004843">
    <property type="entry name" value="Calcineurin-like_PHP"/>
</dbReference>